<dbReference type="GO" id="GO:0043709">
    <property type="term" value="P:cell adhesion involved in single-species biofilm formation"/>
    <property type="evidence" value="ECO:0007669"/>
    <property type="project" value="TreeGrafter"/>
</dbReference>
<dbReference type="GO" id="GO:1902201">
    <property type="term" value="P:negative regulation of bacterial-type flagellum-dependent cell motility"/>
    <property type="evidence" value="ECO:0007669"/>
    <property type="project" value="TreeGrafter"/>
</dbReference>
<feature type="domain" description="Response regulatory" evidence="4">
    <location>
        <begin position="34"/>
        <end position="148"/>
    </location>
</feature>
<evidence type="ECO:0000313" key="7">
    <source>
        <dbReference type="Proteomes" id="UP000001351"/>
    </source>
</evidence>
<dbReference type="GO" id="GO:0005886">
    <property type="term" value="C:plasma membrane"/>
    <property type="evidence" value="ECO:0007669"/>
    <property type="project" value="TreeGrafter"/>
</dbReference>
<dbReference type="Pfam" id="PF00990">
    <property type="entry name" value="GGDEF"/>
    <property type="match status" value="1"/>
</dbReference>
<proteinExistence type="predicted"/>
<dbReference type="Proteomes" id="UP000001351">
    <property type="component" value="Chromosome"/>
</dbReference>
<dbReference type="InterPro" id="IPR043128">
    <property type="entry name" value="Rev_trsase/Diguanyl_cyclase"/>
</dbReference>
<dbReference type="GO" id="GO:0052621">
    <property type="term" value="F:diguanylate cyclase activity"/>
    <property type="evidence" value="ECO:0007669"/>
    <property type="project" value="UniProtKB-EC"/>
</dbReference>
<dbReference type="PANTHER" id="PTHR45138:SF9">
    <property type="entry name" value="DIGUANYLATE CYCLASE DGCM-RELATED"/>
    <property type="match status" value="1"/>
</dbReference>
<dbReference type="Gene3D" id="3.30.70.270">
    <property type="match status" value="1"/>
</dbReference>
<protein>
    <recommendedName>
        <fullName evidence="1">diguanylate cyclase</fullName>
        <ecNumber evidence="1">2.7.7.65</ecNumber>
    </recommendedName>
</protein>
<feature type="domain" description="GGDEF" evidence="5">
    <location>
        <begin position="198"/>
        <end position="331"/>
    </location>
</feature>
<dbReference type="PROSITE" id="PS50887">
    <property type="entry name" value="GGDEF"/>
    <property type="match status" value="1"/>
</dbReference>
<dbReference type="PANTHER" id="PTHR45138">
    <property type="entry name" value="REGULATORY COMPONENTS OF SENSORY TRANSDUCTION SYSTEM"/>
    <property type="match status" value="1"/>
</dbReference>
<sequence length="349" mass="38358">MAGRNRQGRSLCEGRATLPRRSFDGGTVGEKPFALLVVDDSRSAAAKLVQNLTPEGFTLRVVPPGPEAPRLSAEVDLVIVCVGPEMPADLSLVRRFMDVEGPGRGAPVLVVAPQEARATRLEALRLGVEVVADPWDTDELRARIHRCFSNHHTLSTLAAQVMELQQLSVLDGLTQLHNHRYFQERLREEFRCAQRYDDALCLILLDLDFFKEINDRHGHPVGDTVLCEVARILQQSVRETDIVARYGGEEFAVLLPRTHLAGAITVAERVWKGVAGQPMGADGALRITASLGVSGFPHRTVLTPEQLLLTADEALYRAKREGRNRVCLHSPIPLHSASRGWESKGVGGK</sequence>
<evidence type="ECO:0000256" key="2">
    <source>
        <dbReference type="ARBA" id="ARBA00034247"/>
    </source>
</evidence>
<evidence type="ECO:0000256" key="3">
    <source>
        <dbReference type="PROSITE-ProRule" id="PRU00169"/>
    </source>
</evidence>
<dbReference type="KEGG" id="sur:STAUR_6073"/>
<accession>E3FD13</accession>
<dbReference type="AlphaFoldDB" id="E3FD13"/>
<name>E3FD13_STIAD</name>
<evidence type="ECO:0000313" key="6">
    <source>
        <dbReference type="EMBL" id="ADO73832.1"/>
    </source>
</evidence>
<dbReference type="STRING" id="378806.STAUR_6073"/>
<dbReference type="InterPro" id="IPR000160">
    <property type="entry name" value="GGDEF_dom"/>
</dbReference>
<dbReference type="SUPFAM" id="SSF55073">
    <property type="entry name" value="Nucleotide cyclase"/>
    <property type="match status" value="1"/>
</dbReference>
<dbReference type="SUPFAM" id="SSF52172">
    <property type="entry name" value="CheY-like"/>
    <property type="match status" value="1"/>
</dbReference>
<dbReference type="CDD" id="cd01949">
    <property type="entry name" value="GGDEF"/>
    <property type="match status" value="1"/>
</dbReference>
<dbReference type="FunFam" id="3.30.70.270:FF:000001">
    <property type="entry name" value="Diguanylate cyclase domain protein"/>
    <property type="match status" value="1"/>
</dbReference>
<evidence type="ECO:0000259" key="5">
    <source>
        <dbReference type="PROSITE" id="PS50887"/>
    </source>
</evidence>
<dbReference type="EC" id="2.7.7.65" evidence="1"/>
<dbReference type="eggNOG" id="COG3706">
    <property type="taxonomic scope" value="Bacteria"/>
</dbReference>
<comment type="caution">
    <text evidence="3">Lacks conserved residue(s) required for the propagation of feature annotation.</text>
</comment>
<dbReference type="InterPro" id="IPR011006">
    <property type="entry name" value="CheY-like_superfamily"/>
</dbReference>
<dbReference type="EMBL" id="CP002271">
    <property type="protein sequence ID" value="ADO73832.1"/>
    <property type="molecule type" value="Genomic_DNA"/>
</dbReference>
<dbReference type="InterPro" id="IPR029787">
    <property type="entry name" value="Nucleotide_cyclase"/>
</dbReference>
<comment type="catalytic activity">
    <reaction evidence="2">
        <text>2 GTP = 3',3'-c-di-GMP + 2 diphosphate</text>
        <dbReference type="Rhea" id="RHEA:24898"/>
        <dbReference type="ChEBI" id="CHEBI:33019"/>
        <dbReference type="ChEBI" id="CHEBI:37565"/>
        <dbReference type="ChEBI" id="CHEBI:58805"/>
        <dbReference type="EC" id="2.7.7.65"/>
    </reaction>
</comment>
<dbReference type="Gene3D" id="3.40.50.2300">
    <property type="match status" value="1"/>
</dbReference>
<dbReference type="HOGENOM" id="CLU_000445_11_28_7"/>
<evidence type="ECO:0000256" key="1">
    <source>
        <dbReference type="ARBA" id="ARBA00012528"/>
    </source>
</evidence>
<organism evidence="6 7">
    <name type="scientific">Stigmatella aurantiaca (strain DW4/3-1)</name>
    <dbReference type="NCBI Taxonomy" id="378806"/>
    <lineage>
        <taxon>Bacteria</taxon>
        <taxon>Pseudomonadati</taxon>
        <taxon>Myxococcota</taxon>
        <taxon>Myxococcia</taxon>
        <taxon>Myxococcales</taxon>
        <taxon>Cystobacterineae</taxon>
        <taxon>Archangiaceae</taxon>
        <taxon>Stigmatella</taxon>
    </lineage>
</organism>
<dbReference type="InterPro" id="IPR050469">
    <property type="entry name" value="Diguanylate_Cyclase"/>
</dbReference>
<gene>
    <name evidence="6" type="ordered locus">STAUR_6073</name>
</gene>
<dbReference type="PROSITE" id="PS50110">
    <property type="entry name" value="RESPONSE_REGULATORY"/>
    <property type="match status" value="1"/>
</dbReference>
<dbReference type="GO" id="GO:0000160">
    <property type="term" value="P:phosphorelay signal transduction system"/>
    <property type="evidence" value="ECO:0007669"/>
    <property type="project" value="InterPro"/>
</dbReference>
<dbReference type="NCBIfam" id="TIGR00254">
    <property type="entry name" value="GGDEF"/>
    <property type="match status" value="1"/>
</dbReference>
<evidence type="ECO:0000259" key="4">
    <source>
        <dbReference type="PROSITE" id="PS50110"/>
    </source>
</evidence>
<reference evidence="6 7" key="1">
    <citation type="journal article" date="2011" name="Mol. Biol. Evol.">
        <title>Comparative genomic analysis of fruiting body formation in Myxococcales.</title>
        <authorList>
            <person name="Huntley S."/>
            <person name="Hamann N."/>
            <person name="Wegener-Feldbrugge S."/>
            <person name="Treuner-Lange A."/>
            <person name="Kube M."/>
            <person name="Reinhardt R."/>
            <person name="Klages S."/>
            <person name="Muller R."/>
            <person name="Ronning C.M."/>
            <person name="Nierman W.C."/>
            <person name="Sogaard-Andersen L."/>
        </authorList>
    </citation>
    <scope>NUCLEOTIDE SEQUENCE [LARGE SCALE GENOMIC DNA]</scope>
    <source>
        <strain evidence="6 7">DW4/3-1</strain>
    </source>
</reference>
<dbReference type="InterPro" id="IPR001789">
    <property type="entry name" value="Sig_transdc_resp-reg_receiver"/>
</dbReference>
<keyword evidence="7" id="KW-1185">Reference proteome</keyword>
<dbReference type="SMART" id="SM00267">
    <property type="entry name" value="GGDEF"/>
    <property type="match status" value="1"/>
</dbReference>